<dbReference type="RefSeq" id="WP_184035867.1">
    <property type="nucleotide sequence ID" value="NZ_BAABAR010000003.1"/>
</dbReference>
<reference evidence="1 2" key="1">
    <citation type="submission" date="2020-08" db="EMBL/GenBank/DDBJ databases">
        <title>Genomic Encyclopedia of Type Strains, Phase IV (KMG-IV): sequencing the most valuable type-strain genomes for metagenomic binning, comparative biology and taxonomic classification.</title>
        <authorList>
            <person name="Goeker M."/>
        </authorList>
    </citation>
    <scope>NUCLEOTIDE SEQUENCE [LARGE SCALE GENOMIC DNA]</scope>
    <source>
        <strain evidence="1 2">DSM 101535</strain>
    </source>
</reference>
<protein>
    <recommendedName>
        <fullName evidence="3">HEAT repeat domain-containing protein</fullName>
    </recommendedName>
</protein>
<dbReference type="Gene3D" id="1.25.10.10">
    <property type="entry name" value="Leucine-rich Repeat Variant"/>
    <property type="match status" value="1"/>
</dbReference>
<proteinExistence type="predicted"/>
<dbReference type="InterPro" id="IPR011989">
    <property type="entry name" value="ARM-like"/>
</dbReference>
<dbReference type="InterPro" id="IPR016024">
    <property type="entry name" value="ARM-type_fold"/>
</dbReference>
<accession>A0ABR6N4V2</accession>
<dbReference type="Pfam" id="PF13646">
    <property type="entry name" value="HEAT_2"/>
    <property type="match status" value="1"/>
</dbReference>
<comment type="caution">
    <text evidence="1">The sequence shown here is derived from an EMBL/GenBank/DDBJ whole genome shotgun (WGS) entry which is preliminary data.</text>
</comment>
<keyword evidence="2" id="KW-1185">Reference proteome</keyword>
<name>A0ABR6N4V2_9SPHN</name>
<gene>
    <name evidence="1" type="ORF">FHS97_001745</name>
</gene>
<dbReference type="Proteomes" id="UP000560131">
    <property type="component" value="Unassembled WGS sequence"/>
</dbReference>
<evidence type="ECO:0000313" key="1">
    <source>
        <dbReference type="EMBL" id="MBB5725813.1"/>
    </source>
</evidence>
<dbReference type="SUPFAM" id="SSF48371">
    <property type="entry name" value="ARM repeat"/>
    <property type="match status" value="1"/>
</dbReference>
<organism evidence="1 2">
    <name type="scientific">Sphingomonas endophytica</name>
    <dbReference type="NCBI Taxonomy" id="869719"/>
    <lineage>
        <taxon>Bacteria</taxon>
        <taxon>Pseudomonadati</taxon>
        <taxon>Pseudomonadota</taxon>
        <taxon>Alphaproteobacteria</taxon>
        <taxon>Sphingomonadales</taxon>
        <taxon>Sphingomonadaceae</taxon>
        <taxon>Sphingomonas</taxon>
    </lineage>
</organism>
<evidence type="ECO:0000313" key="2">
    <source>
        <dbReference type="Proteomes" id="UP000560131"/>
    </source>
</evidence>
<evidence type="ECO:0008006" key="3">
    <source>
        <dbReference type="Google" id="ProtNLM"/>
    </source>
</evidence>
<dbReference type="EMBL" id="JACIJN010000005">
    <property type="protein sequence ID" value="MBB5725813.1"/>
    <property type="molecule type" value="Genomic_DNA"/>
</dbReference>
<sequence>MYYMRPLIFRAKRSDNGFIPEGSVIEGYDESRRQGAYPLGRVMALASIAARGDRANASYLLEQLVDGNEVLRYWAATGLLILGEGARGGLASLQASMHDDPSPQVRVVASEAVANLTDGVEAVTLLVDLLERHPHPRVRLQALNALTFIGNKAQPARAAIGRAARSDDEYLIDAGRYLELVLDGTYKPSTPTIDLNAVTRNANRAAPSPH</sequence>